<evidence type="ECO:0000313" key="1">
    <source>
        <dbReference type="EMBL" id="MBB3842045.1"/>
    </source>
</evidence>
<evidence type="ECO:0008006" key="3">
    <source>
        <dbReference type="Google" id="ProtNLM"/>
    </source>
</evidence>
<accession>A0A7W5ZR01</accession>
<sequence length="353" mass="41267">MTNIEFKEKLQIAIQKQNHELLEEVIELFWSFEPKNLIEEEFNQLLLTPNHYQHQYLTKYLQDVLRFESSVSVIDQILTQGFEYMNHYSEDGVIAKWFSHALMDIGTPEAITVLKKHAESSNPEIRQEMQYRLLKNGIINKIPYDSISLQLTSYEEQQASLPTEGNHFIAHEADDTLTFYAAFNDAIANYAVANQRFGGHAFSFNRMTWIKPSFMWMMYRSEWATAENQQRILALRIRKQDAVKMLQEGVLSSFDATKYTDEAAWKQDLSQSEVRIQWDPDHDEFGMKLKRKAIQIGLKGEVLRKFATEMLSQIEDITSFVTAQRIQKSINSDFLVPQEKVFFFEGNFLKISL</sequence>
<dbReference type="PANTHER" id="PTHR38567">
    <property type="entry name" value="DUF4291 DOMAIN-CONTAINING PROTEIN"/>
    <property type="match status" value="1"/>
</dbReference>
<dbReference type="RefSeq" id="WP_183980123.1">
    <property type="nucleotide sequence ID" value="NZ_JACIBY010000024.1"/>
</dbReference>
<reference evidence="1 2" key="1">
    <citation type="submission" date="2020-08" db="EMBL/GenBank/DDBJ databases">
        <title>Genomic Encyclopedia of Type Strains, Phase IV (KMG-IV): sequencing the most valuable type-strain genomes for metagenomic binning, comparative biology and taxonomic classification.</title>
        <authorList>
            <person name="Goeker M."/>
        </authorList>
    </citation>
    <scope>NUCLEOTIDE SEQUENCE [LARGE SCALE GENOMIC DNA]</scope>
    <source>
        <strain evidence="1 2">DSM 17976</strain>
    </source>
</reference>
<comment type="caution">
    <text evidence="1">The sequence shown here is derived from an EMBL/GenBank/DDBJ whole genome shotgun (WGS) entry which is preliminary data.</text>
</comment>
<dbReference type="EMBL" id="JACIBY010000024">
    <property type="protein sequence ID" value="MBB3842045.1"/>
    <property type="molecule type" value="Genomic_DNA"/>
</dbReference>
<protein>
    <recommendedName>
        <fullName evidence="3">DUF4291 domain-containing protein</fullName>
    </recommendedName>
</protein>
<dbReference type="Pfam" id="PF14124">
    <property type="entry name" value="DUF4291"/>
    <property type="match status" value="1"/>
</dbReference>
<dbReference type="PANTHER" id="PTHR38567:SF1">
    <property type="entry name" value="DUF4291 DOMAIN-CONTAINING PROTEIN"/>
    <property type="match status" value="1"/>
</dbReference>
<keyword evidence="2" id="KW-1185">Reference proteome</keyword>
<evidence type="ECO:0000313" key="2">
    <source>
        <dbReference type="Proteomes" id="UP000541352"/>
    </source>
</evidence>
<dbReference type="Proteomes" id="UP000541352">
    <property type="component" value="Unassembled WGS sequence"/>
</dbReference>
<name>A0A7W5ZR01_9BACT</name>
<proteinExistence type="predicted"/>
<organism evidence="1 2">
    <name type="scientific">Runella defluvii</name>
    <dbReference type="NCBI Taxonomy" id="370973"/>
    <lineage>
        <taxon>Bacteria</taxon>
        <taxon>Pseudomonadati</taxon>
        <taxon>Bacteroidota</taxon>
        <taxon>Cytophagia</taxon>
        <taxon>Cytophagales</taxon>
        <taxon>Spirosomataceae</taxon>
        <taxon>Runella</taxon>
    </lineage>
</organism>
<dbReference type="InterPro" id="IPR025633">
    <property type="entry name" value="DUF4291"/>
</dbReference>
<gene>
    <name evidence="1" type="ORF">FHS57_006074</name>
</gene>
<dbReference type="AlphaFoldDB" id="A0A7W5ZR01"/>